<reference evidence="2 3" key="1">
    <citation type="submission" date="2023-07" db="EMBL/GenBank/DDBJ databases">
        <title>Genomic Encyclopedia of Type Strains, Phase IV (KMG-IV): sequencing the most valuable type-strain genomes for metagenomic binning, comparative biology and taxonomic classification.</title>
        <authorList>
            <person name="Goeker M."/>
        </authorList>
    </citation>
    <scope>NUCLEOTIDE SEQUENCE [LARGE SCALE GENOMIC DNA]</scope>
    <source>
        <strain evidence="2 3">DSM 19154</strain>
    </source>
</reference>
<dbReference type="EMBL" id="JAUSUA010000006">
    <property type="protein sequence ID" value="MDQ0208593.1"/>
    <property type="molecule type" value="Genomic_DNA"/>
</dbReference>
<protein>
    <submittedName>
        <fullName evidence="2">Uncharacterized protein</fullName>
    </submittedName>
</protein>
<keyword evidence="3" id="KW-1185">Reference proteome</keyword>
<evidence type="ECO:0000256" key="1">
    <source>
        <dbReference type="SAM" id="Phobius"/>
    </source>
</evidence>
<evidence type="ECO:0000313" key="3">
    <source>
        <dbReference type="Proteomes" id="UP001225034"/>
    </source>
</evidence>
<keyword evidence="1" id="KW-0472">Membrane</keyword>
<accession>A0ABT9YL39</accession>
<organism evidence="2 3">
    <name type="scientific">Alkalicoccobacillus murimartini</name>
    <dbReference type="NCBI Taxonomy" id="171685"/>
    <lineage>
        <taxon>Bacteria</taxon>
        <taxon>Bacillati</taxon>
        <taxon>Bacillota</taxon>
        <taxon>Bacilli</taxon>
        <taxon>Bacillales</taxon>
        <taxon>Bacillaceae</taxon>
        <taxon>Alkalicoccobacillus</taxon>
    </lineage>
</organism>
<dbReference type="RefSeq" id="WP_306984780.1">
    <property type="nucleotide sequence ID" value="NZ_JAUSUA010000006.1"/>
</dbReference>
<sequence>MKKMIYWGVALIVLLGINFFHHVINENKNSTTTGKIFDLIEINYGIESIRLEDTTTNSVVVITGEDSIDQFKKQISGIVLTSSIGNGDIKEDYSLDIAVKRNQQKSNQTISGFINSKELLIGDDYYTGDGIEEVQDTIQQYISNY</sequence>
<gene>
    <name evidence="2" type="ORF">J2S05_003405</name>
</gene>
<proteinExistence type="predicted"/>
<keyword evidence="1" id="KW-0812">Transmembrane</keyword>
<dbReference type="Proteomes" id="UP001225034">
    <property type="component" value="Unassembled WGS sequence"/>
</dbReference>
<feature type="transmembrane region" description="Helical" evidence="1">
    <location>
        <begin position="5"/>
        <end position="24"/>
    </location>
</feature>
<name>A0ABT9YL39_9BACI</name>
<evidence type="ECO:0000313" key="2">
    <source>
        <dbReference type="EMBL" id="MDQ0208593.1"/>
    </source>
</evidence>
<keyword evidence="1" id="KW-1133">Transmembrane helix</keyword>
<comment type="caution">
    <text evidence="2">The sequence shown here is derived from an EMBL/GenBank/DDBJ whole genome shotgun (WGS) entry which is preliminary data.</text>
</comment>